<dbReference type="PANTHER" id="PTHR43132:SF2">
    <property type="entry name" value="ARSENICAL RESISTANCE OPERON REPRESSOR ARSR-RELATED"/>
    <property type="match status" value="1"/>
</dbReference>
<dbReference type="Pfam" id="PF01022">
    <property type="entry name" value="HTH_5"/>
    <property type="match status" value="1"/>
</dbReference>
<dbReference type="InterPro" id="IPR011991">
    <property type="entry name" value="ArsR-like_HTH"/>
</dbReference>
<dbReference type="PROSITE" id="PS50987">
    <property type="entry name" value="HTH_ARSR_2"/>
    <property type="match status" value="1"/>
</dbReference>
<keyword evidence="3" id="KW-0804">Transcription</keyword>
<name>A0ABU7LX45_9PROT</name>
<dbReference type="Gene3D" id="1.10.10.10">
    <property type="entry name" value="Winged helix-like DNA-binding domain superfamily/Winged helix DNA-binding domain"/>
    <property type="match status" value="1"/>
</dbReference>
<sequence>MTTLIDPGIAKLQAQAGEAARLLAMIGNEKRLLILCRLAGGETPVGELAEVTGLSQSALSQHLARLREDGLAAPRKDGLRVYYRLTDPRAAKLLETLKDIFCPEDRG</sequence>
<dbReference type="PRINTS" id="PR00778">
    <property type="entry name" value="HTHARSR"/>
</dbReference>
<dbReference type="EMBL" id="JAZDRO010000001">
    <property type="protein sequence ID" value="MEE2565847.1"/>
    <property type="molecule type" value="Genomic_DNA"/>
</dbReference>
<evidence type="ECO:0000259" key="4">
    <source>
        <dbReference type="PROSITE" id="PS50987"/>
    </source>
</evidence>
<dbReference type="CDD" id="cd00090">
    <property type="entry name" value="HTH_ARSR"/>
    <property type="match status" value="1"/>
</dbReference>
<accession>A0ABU7LX45</accession>
<evidence type="ECO:0000256" key="1">
    <source>
        <dbReference type="ARBA" id="ARBA00023015"/>
    </source>
</evidence>
<proteinExistence type="predicted"/>
<dbReference type="PANTHER" id="PTHR43132">
    <property type="entry name" value="ARSENICAL RESISTANCE OPERON REPRESSOR ARSR-RELATED"/>
    <property type="match status" value="1"/>
</dbReference>
<dbReference type="NCBIfam" id="NF033788">
    <property type="entry name" value="HTH_metalloreg"/>
    <property type="match status" value="1"/>
</dbReference>
<evidence type="ECO:0000313" key="6">
    <source>
        <dbReference type="Proteomes" id="UP001310692"/>
    </source>
</evidence>
<evidence type="ECO:0000313" key="5">
    <source>
        <dbReference type="EMBL" id="MEE2565847.1"/>
    </source>
</evidence>
<comment type="caution">
    <text evidence="5">The sequence shown here is derived from an EMBL/GenBank/DDBJ whole genome shotgun (WGS) entry which is preliminary data.</text>
</comment>
<evidence type="ECO:0000256" key="2">
    <source>
        <dbReference type="ARBA" id="ARBA00023125"/>
    </source>
</evidence>
<protein>
    <submittedName>
        <fullName evidence="5">Metalloregulator ArsR/SmtB family transcription factor</fullName>
    </submittedName>
</protein>
<gene>
    <name evidence="5" type="ORF">V0U35_04075</name>
</gene>
<dbReference type="InterPro" id="IPR001845">
    <property type="entry name" value="HTH_ArsR_DNA-bd_dom"/>
</dbReference>
<feature type="domain" description="HTH arsR-type" evidence="4">
    <location>
        <begin position="12"/>
        <end position="105"/>
    </location>
</feature>
<reference evidence="5 6" key="1">
    <citation type="submission" date="2024-01" db="EMBL/GenBank/DDBJ databases">
        <title>Hyphobacterium bacterium isolated from marine sediment.</title>
        <authorList>
            <person name="Zhao S."/>
        </authorList>
    </citation>
    <scope>NUCLEOTIDE SEQUENCE [LARGE SCALE GENOMIC DNA]</scope>
    <source>
        <strain evidence="5 6">Y60-23</strain>
    </source>
</reference>
<dbReference type="RefSeq" id="WP_330195378.1">
    <property type="nucleotide sequence ID" value="NZ_JAZDRO010000001.1"/>
</dbReference>
<evidence type="ECO:0000256" key="3">
    <source>
        <dbReference type="ARBA" id="ARBA00023163"/>
    </source>
</evidence>
<dbReference type="InterPro" id="IPR036390">
    <property type="entry name" value="WH_DNA-bd_sf"/>
</dbReference>
<dbReference type="Proteomes" id="UP001310692">
    <property type="component" value="Unassembled WGS sequence"/>
</dbReference>
<dbReference type="SMART" id="SM00418">
    <property type="entry name" value="HTH_ARSR"/>
    <property type="match status" value="1"/>
</dbReference>
<dbReference type="InterPro" id="IPR051011">
    <property type="entry name" value="Metal_resp_trans_reg"/>
</dbReference>
<keyword evidence="6" id="KW-1185">Reference proteome</keyword>
<dbReference type="SUPFAM" id="SSF46785">
    <property type="entry name" value="Winged helix' DNA-binding domain"/>
    <property type="match status" value="1"/>
</dbReference>
<keyword evidence="2" id="KW-0238">DNA-binding</keyword>
<keyword evidence="1" id="KW-0805">Transcription regulation</keyword>
<dbReference type="InterPro" id="IPR036388">
    <property type="entry name" value="WH-like_DNA-bd_sf"/>
</dbReference>
<organism evidence="5 6">
    <name type="scientific">Hyphobacterium marinum</name>
    <dbReference type="NCBI Taxonomy" id="3116574"/>
    <lineage>
        <taxon>Bacteria</taxon>
        <taxon>Pseudomonadati</taxon>
        <taxon>Pseudomonadota</taxon>
        <taxon>Alphaproteobacteria</taxon>
        <taxon>Maricaulales</taxon>
        <taxon>Maricaulaceae</taxon>
        <taxon>Hyphobacterium</taxon>
    </lineage>
</organism>